<accession>A0A8S9URA5</accession>
<sequence>EDAAMDLIKSALNKFALFNETQQFHLGEARALHLNEQCVPINADRAQVPGDCGPD</sequence>
<dbReference type="AlphaFoldDB" id="A0A8S9URA5"/>
<feature type="non-terminal residue" evidence="1">
    <location>
        <position position="1"/>
    </location>
</feature>
<proteinExistence type="predicted"/>
<protein>
    <submittedName>
        <fullName evidence="1">Uncharacterized protein</fullName>
    </submittedName>
</protein>
<dbReference type="EMBL" id="JAACNO010001311">
    <property type="protein sequence ID" value="KAF4141584.1"/>
    <property type="molecule type" value="Genomic_DNA"/>
</dbReference>
<comment type="caution">
    <text evidence="1">The sequence shown here is derived from an EMBL/GenBank/DDBJ whole genome shotgun (WGS) entry which is preliminary data.</text>
</comment>
<organism evidence="1 2">
    <name type="scientific">Phytophthora infestans</name>
    <name type="common">Potato late blight agent</name>
    <name type="synonym">Botrytis infestans</name>
    <dbReference type="NCBI Taxonomy" id="4787"/>
    <lineage>
        <taxon>Eukaryota</taxon>
        <taxon>Sar</taxon>
        <taxon>Stramenopiles</taxon>
        <taxon>Oomycota</taxon>
        <taxon>Peronosporomycetes</taxon>
        <taxon>Peronosporales</taxon>
        <taxon>Peronosporaceae</taxon>
        <taxon>Phytophthora</taxon>
    </lineage>
</organism>
<reference evidence="1" key="1">
    <citation type="submission" date="2020-03" db="EMBL/GenBank/DDBJ databases">
        <title>Hybrid Assembly of Korean Phytophthora infestans isolates.</title>
        <authorList>
            <person name="Prokchorchik M."/>
            <person name="Lee Y."/>
            <person name="Seo J."/>
            <person name="Cho J.-H."/>
            <person name="Park Y.-E."/>
            <person name="Jang D.-C."/>
            <person name="Im J.-S."/>
            <person name="Choi J.-G."/>
            <person name="Park H.-J."/>
            <person name="Lee G.-B."/>
            <person name="Lee Y.-G."/>
            <person name="Hong S.-Y."/>
            <person name="Cho K."/>
            <person name="Sohn K.H."/>
        </authorList>
    </citation>
    <scope>NUCLEOTIDE SEQUENCE</scope>
    <source>
        <strain evidence="1">KR_2_A2</strain>
    </source>
</reference>
<gene>
    <name evidence="1" type="ORF">GN958_ATG09223</name>
</gene>
<name>A0A8S9URA5_PHYIN</name>
<evidence type="ECO:0000313" key="2">
    <source>
        <dbReference type="Proteomes" id="UP000704712"/>
    </source>
</evidence>
<dbReference type="Proteomes" id="UP000704712">
    <property type="component" value="Unassembled WGS sequence"/>
</dbReference>
<evidence type="ECO:0000313" key="1">
    <source>
        <dbReference type="EMBL" id="KAF4141584.1"/>
    </source>
</evidence>